<feature type="domain" description="HTH cro/C1-type" evidence="1">
    <location>
        <begin position="20"/>
        <end position="72"/>
    </location>
</feature>
<reference evidence="2 3" key="1">
    <citation type="submission" date="2024-10" db="EMBL/GenBank/DDBJ databases">
        <authorList>
            <person name="Cho J.-C."/>
        </authorList>
    </citation>
    <scope>NUCLEOTIDE SEQUENCE [LARGE SCALE GENOMIC DNA]</scope>
    <source>
        <strain evidence="2 3">KCTC29696</strain>
    </source>
</reference>
<dbReference type="Pfam" id="PF19054">
    <property type="entry name" value="DUF5753"/>
    <property type="match status" value="1"/>
</dbReference>
<dbReference type="EMBL" id="JBIHMK010000015">
    <property type="protein sequence ID" value="MFH0247897.1"/>
    <property type="molecule type" value="Genomic_DNA"/>
</dbReference>
<accession>A0ABW7HPU4</accession>
<dbReference type="InterPro" id="IPR001387">
    <property type="entry name" value="Cro/C1-type_HTH"/>
</dbReference>
<dbReference type="SUPFAM" id="SSF47413">
    <property type="entry name" value="lambda repressor-like DNA-binding domains"/>
    <property type="match status" value="1"/>
</dbReference>
<dbReference type="SMART" id="SM00530">
    <property type="entry name" value="HTH_XRE"/>
    <property type="match status" value="1"/>
</dbReference>
<dbReference type="Gene3D" id="1.10.260.40">
    <property type="entry name" value="lambda repressor-like DNA-binding domains"/>
    <property type="match status" value="1"/>
</dbReference>
<dbReference type="CDD" id="cd00093">
    <property type="entry name" value="HTH_XRE"/>
    <property type="match status" value="1"/>
</dbReference>
<organism evidence="2 3">
    <name type="scientific">Streptomyces chitinivorans</name>
    <dbReference type="NCBI Taxonomy" id="1257027"/>
    <lineage>
        <taxon>Bacteria</taxon>
        <taxon>Bacillati</taxon>
        <taxon>Actinomycetota</taxon>
        <taxon>Actinomycetes</taxon>
        <taxon>Kitasatosporales</taxon>
        <taxon>Streptomycetaceae</taxon>
        <taxon>Streptomyces</taxon>
    </lineage>
</organism>
<evidence type="ECO:0000313" key="2">
    <source>
        <dbReference type="EMBL" id="MFH0247897.1"/>
    </source>
</evidence>
<dbReference type="Proteomes" id="UP001607069">
    <property type="component" value="Unassembled WGS sequence"/>
</dbReference>
<protein>
    <submittedName>
        <fullName evidence="2">Helix-turn-helix domain-containing protein</fullName>
    </submittedName>
</protein>
<gene>
    <name evidence="2" type="ORF">ACG5V6_06685</name>
</gene>
<name>A0ABW7HPU4_9ACTN</name>
<evidence type="ECO:0000313" key="3">
    <source>
        <dbReference type="Proteomes" id="UP001607069"/>
    </source>
</evidence>
<dbReference type="Pfam" id="PF13560">
    <property type="entry name" value="HTH_31"/>
    <property type="match status" value="1"/>
</dbReference>
<dbReference type="PROSITE" id="PS50943">
    <property type="entry name" value="HTH_CROC1"/>
    <property type="match status" value="1"/>
</dbReference>
<dbReference type="RefSeq" id="WP_237877347.1">
    <property type="nucleotide sequence ID" value="NZ_BAABEN010000007.1"/>
</dbReference>
<dbReference type="InterPro" id="IPR010982">
    <property type="entry name" value="Lambda_DNA-bd_dom_sf"/>
</dbReference>
<comment type="caution">
    <text evidence="2">The sequence shown here is derived from an EMBL/GenBank/DDBJ whole genome shotgun (WGS) entry which is preliminary data.</text>
</comment>
<evidence type="ECO:0000259" key="1">
    <source>
        <dbReference type="PROSITE" id="PS50943"/>
    </source>
</evidence>
<proteinExistence type="predicted"/>
<keyword evidence="3" id="KW-1185">Reference proteome</keyword>
<dbReference type="InterPro" id="IPR043917">
    <property type="entry name" value="DUF5753"/>
</dbReference>
<sequence length="293" mass="32341">MAVVTGGSPLAARRRLGSELRKLRDRHGLTAEEVGGHLNCHISKVSRLELGKRACSKKDFDSLMDLYEVDDVRREELRQLMLRGNQRVPPWWQAYNDVLSANYAEFLSYEAEATHCREHQPLFIPGLAQTADYARAVTDNGIAALGPDQVDVLVEVRMRRQERLRGKDPLRVDLLITEAALRLQVGGPQVMIAQLDHLLSVSALENVSLRVIPFTAGERGASTGAFTLFTLGDDSDADVVFTESADARTGFRDDPLSLRRLTRLFGNLSAAALSADDSAEFVERVKGELIANG</sequence>